<dbReference type="InterPro" id="IPR046219">
    <property type="entry name" value="DUF6252"/>
</dbReference>
<protein>
    <recommendedName>
        <fullName evidence="3">Lipoprotein</fullName>
    </recommendedName>
</protein>
<evidence type="ECO:0000313" key="2">
    <source>
        <dbReference type="Proteomes" id="UP000825258"/>
    </source>
</evidence>
<name>A0ABM7S3H9_9FLAO</name>
<dbReference type="Proteomes" id="UP000825258">
    <property type="component" value="Chromosome"/>
</dbReference>
<evidence type="ECO:0008006" key="3">
    <source>
        <dbReference type="Google" id="ProtNLM"/>
    </source>
</evidence>
<dbReference type="RefSeq" id="WP_221259667.1">
    <property type="nucleotide sequence ID" value="NZ_AP024749.1"/>
</dbReference>
<dbReference type="Pfam" id="PF19765">
    <property type="entry name" value="DUF6252"/>
    <property type="match status" value="2"/>
</dbReference>
<keyword evidence="2" id="KW-1185">Reference proteome</keyword>
<gene>
    <name evidence="1" type="ORF">KK2020170_09390</name>
</gene>
<dbReference type="PROSITE" id="PS51257">
    <property type="entry name" value="PROKAR_LIPOPROTEIN"/>
    <property type="match status" value="1"/>
</dbReference>
<accession>A0ABM7S3H9</accession>
<organism evidence="1 2">
    <name type="scientific">Flavobacterium okayamense</name>
    <dbReference type="NCBI Taxonomy" id="2830782"/>
    <lineage>
        <taxon>Bacteria</taxon>
        <taxon>Pseudomonadati</taxon>
        <taxon>Bacteroidota</taxon>
        <taxon>Flavobacteriia</taxon>
        <taxon>Flavobacteriales</taxon>
        <taxon>Flavobacteriaceae</taxon>
        <taxon>Flavobacterium</taxon>
    </lineage>
</organism>
<proteinExistence type="predicted"/>
<reference evidence="1 2" key="1">
    <citation type="submission" date="2021-06" db="EMBL/GenBank/DDBJ databases">
        <title>Whole genome sequences of Flavobacterium sp. KK2020170 and assembly.</title>
        <authorList>
            <person name="Kitahara K."/>
            <person name="Miyoshi S."/>
            <person name="Uesaka K."/>
        </authorList>
    </citation>
    <scope>NUCLEOTIDE SEQUENCE [LARGE SCALE GENOMIC DNA]</scope>
    <source>
        <strain evidence="1 2">KK2020170</strain>
    </source>
</reference>
<sequence>MKKIFGLLSLALILSSCSEEIKNSTPGFQAKKDNVFWRATDASAHVNADGSLTISAYNSSTATEELILNASSANPGTYRLGTTNFSNFAYYYYELAGEGFEYETNTVTGPANDLSNILTQGTNYENNGTASVTGGTGSGAVVAVSVVNGSVSFVTLMNRGAGYNVGDVLTVHGGNDDATFMVNTIYSNGAIQTVELLTGGSSYENVGTGALTDTDGNGSGLRVAINVNNLGRVTSMYMVSRGDGYQAGDLVTILGGDNNATFRILNVQQSSGEIVIESVENGTFTGTFIINAVDMDGNPVTFSEGVFYRIPIR</sequence>
<dbReference type="EMBL" id="AP024749">
    <property type="protein sequence ID" value="BCY28071.1"/>
    <property type="molecule type" value="Genomic_DNA"/>
</dbReference>
<evidence type="ECO:0000313" key="1">
    <source>
        <dbReference type="EMBL" id="BCY28071.1"/>
    </source>
</evidence>